<dbReference type="AlphaFoldDB" id="A0A9P5VNW3"/>
<name>A0A9P5VNW3_9FUNG</name>
<evidence type="ECO:0000313" key="3">
    <source>
        <dbReference type="Proteomes" id="UP000696485"/>
    </source>
</evidence>
<gene>
    <name evidence="2" type="ORF">BG006_002110</name>
</gene>
<comment type="caution">
    <text evidence="2">The sequence shown here is derived from an EMBL/GenBank/DDBJ whole genome shotgun (WGS) entry which is preliminary data.</text>
</comment>
<accession>A0A9P5VNW3</accession>
<feature type="region of interest" description="Disordered" evidence="1">
    <location>
        <begin position="1"/>
        <end position="87"/>
    </location>
</feature>
<dbReference type="EMBL" id="JAAAUY010000147">
    <property type="protein sequence ID" value="KAF9334457.1"/>
    <property type="molecule type" value="Genomic_DNA"/>
</dbReference>
<organism evidence="2 3">
    <name type="scientific">Podila minutissima</name>
    <dbReference type="NCBI Taxonomy" id="64525"/>
    <lineage>
        <taxon>Eukaryota</taxon>
        <taxon>Fungi</taxon>
        <taxon>Fungi incertae sedis</taxon>
        <taxon>Mucoromycota</taxon>
        <taxon>Mortierellomycotina</taxon>
        <taxon>Mortierellomycetes</taxon>
        <taxon>Mortierellales</taxon>
        <taxon>Mortierellaceae</taxon>
        <taxon>Podila</taxon>
    </lineage>
</organism>
<keyword evidence="3" id="KW-1185">Reference proteome</keyword>
<proteinExistence type="predicted"/>
<evidence type="ECO:0000313" key="2">
    <source>
        <dbReference type="EMBL" id="KAF9334457.1"/>
    </source>
</evidence>
<feature type="compositionally biased region" description="Low complexity" evidence="1">
    <location>
        <begin position="159"/>
        <end position="174"/>
    </location>
</feature>
<feature type="compositionally biased region" description="Polar residues" evidence="1">
    <location>
        <begin position="49"/>
        <end position="60"/>
    </location>
</feature>
<feature type="region of interest" description="Disordered" evidence="1">
    <location>
        <begin position="191"/>
        <end position="212"/>
    </location>
</feature>
<feature type="compositionally biased region" description="Polar residues" evidence="1">
    <location>
        <begin position="118"/>
        <end position="144"/>
    </location>
</feature>
<feature type="compositionally biased region" description="Polar residues" evidence="1">
    <location>
        <begin position="1"/>
        <end position="11"/>
    </location>
</feature>
<reference evidence="2" key="1">
    <citation type="journal article" date="2020" name="Fungal Divers.">
        <title>Resolving the Mortierellaceae phylogeny through synthesis of multi-gene phylogenetics and phylogenomics.</title>
        <authorList>
            <person name="Vandepol N."/>
            <person name="Liber J."/>
            <person name="Desiro A."/>
            <person name="Na H."/>
            <person name="Kennedy M."/>
            <person name="Barry K."/>
            <person name="Grigoriev I.V."/>
            <person name="Miller A.N."/>
            <person name="O'Donnell K."/>
            <person name="Stajich J.E."/>
            <person name="Bonito G."/>
        </authorList>
    </citation>
    <scope>NUCLEOTIDE SEQUENCE</scope>
    <source>
        <strain evidence="2">NVP1</strain>
    </source>
</reference>
<dbReference type="Proteomes" id="UP000696485">
    <property type="component" value="Unassembled WGS sequence"/>
</dbReference>
<feature type="compositionally biased region" description="Acidic residues" evidence="1">
    <location>
        <begin position="246"/>
        <end position="258"/>
    </location>
</feature>
<protein>
    <submittedName>
        <fullName evidence="2">Uncharacterized protein</fullName>
    </submittedName>
</protein>
<feature type="region of interest" description="Disordered" evidence="1">
    <location>
        <begin position="118"/>
        <end position="174"/>
    </location>
</feature>
<feature type="region of interest" description="Disordered" evidence="1">
    <location>
        <begin position="240"/>
        <end position="297"/>
    </location>
</feature>
<feature type="compositionally biased region" description="Low complexity" evidence="1">
    <location>
        <begin position="66"/>
        <end position="82"/>
    </location>
</feature>
<sequence>MSTATMHQTRPSHPKGPTHNGLFKGASLNTITTTTSSSRPSSPRLQQSHQPYPNNKTSQAAAKVQSSYASRPSSPAPSSTSAKGLHTYSPSYPHASIHPPLRLLTTATCIETITSLVSAQSPPHSPTFSSFGLPKSSSTSSRANSILDGIQSALGGGLSSPTSSSPSSSTIKVPVSSSSYSAAKDSLADFSIPPSKRITNSPEGHDGPGVIRSRSNYVSFPNFDEIDFVDVSMVHNYEAEERAEQDGEEDEEDEEDDQPAWSEPGSLPDMSLHDDRMRAASGSMGSASSGRGMPLSPSQHWLLQLETYHELRVNGVEV</sequence>
<feature type="compositionally biased region" description="Low complexity" evidence="1">
    <location>
        <begin position="27"/>
        <end position="48"/>
    </location>
</feature>
<feature type="compositionally biased region" description="Low complexity" evidence="1">
    <location>
        <begin position="279"/>
        <end position="293"/>
    </location>
</feature>
<evidence type="ECO:0000256" key="1">
    <source>
        <dbReference type="SAM" id="MobiDB-lite"/>
    </source>
</evidence>